<evidence type="ECO:0008006" key="2">
    <source>
        <dbReference type="Google" id="ProtNLM"/>
    </source>
</evidence>
<gene>
    <name evidence="1" type="ORF">S01H1_41653</name>
</gene>
<reference evidence="1" key="1">
    <citation type="journal article" date="2014" name="Front. Microbiol.">
        <title>High frequency of phylogenetically diverse reductive dehalogenase-homologous genes in deep subseafloor sedimentary metagenomes.</title>
        <authorList>
            <person name="Kawai M."/>
            <person name="Futagami T."/>
            <person name="Toyoda A."/>
            <person name="Takaki Y."/>
            <person name="Nishi S."/>
            <person name="Hori S."/>
            <person name="Arai W."/>
            <person name="Tsubouchi T."/>
            <person name="Morono Y."/>
            <person name="Uchiyama I."/>
            <person name="Ito T."/>
            <person name="Fujiyama A."/>
            <person name="Inagaki F."/>
            <person name="Takami H."/>
        </authorList>
    </citation>
    <scope>NUCLEOTIDE SEQUENCE</scope>
    <source>
        <strain evidence="1">Expedition CK06-06</strain>
    </source>
</reference>
<comment type="caution">
    <text evidence="1">The sequence shown here is derived from an EMBL/GenBank/DDBJ whole genome shotgun (WGS) entry which is preliminary data.</text>
</comment>
<sequence length="126" mass="13668">AGLGIGYDLLTAIATIDANYMNYPLADDYVLSGSGEYDYPAGTYVAVATIEYDMAEDMDLIVEGRVDSDGAAFWSAEVQLIYTLAEKTELVVGFEMNDWDDDINDYDDMVISGTAGTVTAEIAVEF</sequence>
<dbReference type="EMBL" id="BARS01026433">
    <property type="protein sequence ID" value="GAG00831.1"/>
    <property type="molecule type" value="Genomic_DNA"/>
</dbReference>
<evidence type="ECO:0000313" key="1">
    <source>
        <dbReference type="EMBL" id="GAG00831.1"/>
    </source>
</evidence>
<protein>
    <recommendedName>
        <fullName evidence="2">Porin domain-containing protein</fullName>
    </recommendedName>
</protein>
<name>X0VJR8_9ZZZZ</name>
<proteinExistence type="predicted"/>
<dbReference type="AlphaFoldDB" id="X0VJR8"/>
<organism evidence="1">
    <name type="scientific">marine sediment metagenome</name>
    <dbReference type="NCBI Taxonomy" id="412755"/>
    <lineage>
        <taxon>unclassified sequences</taxon>
        <taxon>metagenomes</taxon>
        <taxon>ecological metagenomes</taxon>
    </lineage>
</organism>
<accession>X0VJR8</accession>
<feature type="non-terminal residue" evidence="1">
    <location>
        <position position="1"/>
    </location>
</feature>